<feature type="transmembrane region" description="Helical" evidence="2">
    <location>
        <begin position="147"/>
        <end position="164"/>
    </location>
</feature>
<evidence type="ECO:0000256" key="2">
    <source>
        <dbReference type="SAM" id="Phobius"/>
    </source>
</evidence>
<feature type="region of interest" description="Disordered" evidence="1">
    <location>
        <begin position="1"/>
        <end position="23"/>
    </location>
</feature>
<dbReference type="RefSeq" id="WP_106251559.1">
    <property type="nucleotide sequence ID" value="NZ_PVZC01000009.1"/>
</dbReference>
<keyword evidence="2" id="KW-0472">Membrane</keyword>
<feature type="transmembrane region" description="Helical" evidence="2">
    <location>
        <begin position="62"/>
        <end position="84"/>
    </location>
</feature>
<reference evidence="3 4" key="1">
    <citation type="submission" date="2018-03" db="EMBL/GenBank/DDBJ databases">
        <title>Genomic Encyclopedia of Archaeal and Bacterial Type Strains, Phase II (KMG-II): from individual species to whole genera.</title>
        <authorList>
            <person name="Goeker M."/>
        </authorList>
    </citation>
    <scope>NUCLEOTIDE SEQUENCE [LARGE SCALE GENOMIC DNA]</scope>
    <source>
        <strain evidence="3 4">DSM 45601</strain>
    </source>
</reference>
<feature type="transmembrane region" description="Helical" evidence="2">
    <location>
        <begin position="96"/>
        <end position="115"/>
    </location>
</feature>
<protein>
    <recommendedName>
        <fullName evidence="5">Signal transduction histidine kinase</fullName>
    </recommendedName>
</protein>
<keyword evidence="2" id="KW-1133">Transmembrane helix</keyword>
<evidence type="ECO:0000313" key="4">
    <source>
        <dbReference type="Proteomes" id="UP000237846"/>
    </source>
</evidence>
<comment type="caution">
    <text evidence="3">The sequence shown here is derived from an EMBL/GenBank/DDBJ whole genome shotgun (WGS) entry which is preliminary data.</text>
</comment>
<dbReference type="EMBL" id="PVZC01000009">
    <property type="protein sequence ID" value="PRX95468.1"/>
    <property type="molecule type" value="Genomic_DNA"/>
</dbReference>
<dbReference type="OrthoDB" id="5125370at2"/>
<organism evidence="3 4">
    <name type="scientific">Allonocardiopsis opalescens</name>
    <dbReference type="NCBI Taxonomy" id="1144618"/>
    <lineage>
        <taxon>Bacteria</taxon>
        <taxon>Bacillati</taxon>
        <taxon>Actinomycetota</taxon>
        <taxon>Actinomycetes</taxon>
        <taxon>Streptosporangiales</taxon>
        <taxon>Allonocardiopsis</taxon>
    </lineage>
</organism>
<feature type="transmembrane region" description="Helical" evidence="2">
    <location>
        <begin position="121"/>
        <end position="140"/>
    </location>
</feature>
<evidence type="ECO:0000313" key="3">
    <source>
        <dbReference type="EMBL" id="PRX95468.1"/>
    </source>
</evidence>
<accession>A0A2T0PVT2</accession>
<evidence type="ECO:0008006" key="5">
    <source>
        <dbReference type="Google" id="ProtNLM"/>
    </source>
</evidence>
<sequence>MTAGRAAPAGAAPEDGGSEPSGRFTRGIALSAATITCVWHATIDTVNLAATWSEHRSQAGQLAAWLAVAALAAVGTWILVRSPAGEERPGASRADTARICAVLALLAGVLAGLSAPHGDAIGVGGWAWSGVGWLGVLFLLFHPLRELIAFLAAHLALTAGVLLADGVLDGAMAPLLAVNVITTSGVFLSLRWVAGVLARGEERARAAVRDRAAVLARARASDELHAGRGERYAEVREGAGAVLAGLAGGRLDAAAPEVRQLAALEAARLRRLFAESDDAPDPLLHELRACADVATVRGVLVDIAVVGEPPELPPGVRRALVEAPMRALATARAGARVTVAALPGELAVAVVADCDPAALAQVSRAVLSEEGSGSADGIGDGGRPGGGGSLRSGRRNGADAAGADGVVSVTIQAGEAQCWVEARWSRPGV</sequence>
<feature type="transmembrane region" description="Helical" evidence="2">
    <location>
        <begin position="176"/>
        <end position="198"/>
    </location>
</feature>
<proteinExistence type="predicted"/>
<feature type="compositionally biased region" description="Low complexity" evidence="1">
    <location>
        <begin position="1"/>
        <end position="13"/>
    </location>
</feature>
<name>A0A2T0PVT2_9ACTN</name>
<keyword evidence="4" id="KW-1185">Reference proteome</keyword>
<keyword evidence="2" id="KW-0812">Transmembrane</keyword>
<feature type="region of interest" description="Disordered" evidence="1">
    <location>
        <begin position="370"/>
        <end position="399"/>
    </location>
</feature>
<gene>
    <name evidence="3" type="ORF">CLV72_10976</name>
</gene>
<feature type="compositionally biased region" description="Gly residues" evidence="1">
    <location>
        <begin position="374"/>
        <end position="390"/>
    </location>
</feature>
<evidence type="ECO:0000256" key="1">
    <source>
        <dbReference type="SAM" id="MobiDB-lite"/>
    </source>
</evidence>
<dbReference type="Proteomes" id="UP000237846">
    <property type="component" value="Unassembled WGS sequence"/>
</dbReference>
<dbReference type="AlphaFoldDB" id="A0A2T0PVT2"/>